<proteinExistence type="predicted"/>
<protein>
    <recommendedName>
        <fullName evidence="3">Tetratricopeptide repeat protein</fullName>
    </recommendedName>
</protein>
<dbReference type="RefSeq" id="WP_210758763.1">
    <property type="nucleotide sequence ID" value="NZ_CP060139.1"/>
</dbReference>
<dbReference type="EMBL" id="CP060139">
    <property type="protein sequence ID" value="QNR24234.1"/>
    <property type="molecule type" value="Genomic_DNA"/>
</dbReference>
<gene>
    <name evidence="1" type="ORF">H4K34_17985</name>
</gene>
<keyword evidence="2" id="KW-1185">Reference proteome</keyword>
<dbReference type="Pfam" id="PF19867">
    <property type="entry name" value="DUF6340"/>
    <property type="match status" value="1"/>
</dbReference>
<dbReference type="InterPro" id="IPR011990">
    <property type="entry name" value="TPR-like_helical_dom_sf"/>
</dbReference>
<evidence type="ECO:0000313" key="2">
    <source>
        <dbReference type="Proteomes" id="UP000516305"/>
    </source>
</evidence>
<dbReference type="PROSITE" id="PS51257">
    <property type="entry name" value="PROKAR_LIPOPROTEIN"/>
    <property type="match status" value="1"/>
</dbReference>
<dbReference type="InterPro" id="IPR045921">
    <property type="entry name" value="DUF6340"/>
</dbReference>
<evidence type="ECO:0000313" key="1">
    <source>
        <dbReference type="EMBL" id="QNR24234.1"/>
    </source>
</evidence>
<organism evidence="1 2">
    <name type="scientific">Croceimicrobium hydrocarbonivorans</name>
    <dbReference type="NCBI Taxonomy" id="2761580"/>
    <lineage>
        <taxon>Bacteria</taxon>
        <taxon>Pseudomonadati</taxon>
        <taxon>Bacteroidota</taxon>
        <taxon>Flavobacteriia</taxon>
        <taxon>Flavobacteriales</taxon>
        <taxon>Owenweeksiaceae</taxon>
        <taxon>Croceimicrobium</taxon>
    </lineage>
</organism>
<name>A0A7H0VET6_9FLAO</name>
<accession>A0A7H0VET6</accession>
<dbReference type="Proteomes" id="UP000516305">
    <property type="component" value="Chromosome"/>
</dbReference>
<dbReference type="Gene3D" id="1.25.40.10">
    <property type="entry name" value="Tetratricopeptide repeat domain"/>
    <property type="match status" value="1"/>
</dbReference>
<reference evidence="1 2" key="1">
    <citation type="submission" date="2020-08" db="EMBL/GenBank/DDBJ databases">
        <title>Croceimicrobium hydrocarbonivorans gen. nov., sp. nov., a novel marine bacterium isolated from a bacterial consortium that degrades polyethylene terephthalate.</title>
        <authorList>
            <person name="Liu R."/>
        </authorList>
    </citation>
    <scope>NUCLEOTIDE SEQUENCE [LARGE SCALE GENOMIC DNA]</scope>
    <source>
        <strain evidence="1 2">A20-9</strain>
    </source>
</reference>
<dbReference type="KEGG" id="chyd:H4K34_17985"/>
<evidence type="ECO:0008006" key="3">
    <source>
        <dbReference type="Google" id="ProtNLM"/>
    </source>
</evidence>
<dbReference type="AlphaFoldDB" id="A0A7H0VET6"/>
<sequence length="352" mass="39439">MKRIIPAFLVIAALLSSCGGQKPVLINTMRPAALTIDPAIQTLLLVDRTKPSKKGNWVNIGEGILTGEMPHQDKAAAQELLNGLKNALQSSPRYEVLIASERLEGNSLTAAFPDPLPEHLQFNIMNRYRADAILVLEVMDSDFIITQGTRKVKRKVGEGKNRREIEVDEWYAEGVANIRVGLRLYNPRNKELIDQQMISQTNTWEGAADSKAGALAALISRADAVRHLCGQIGHDYAYKIAPMPITLKRIFYTKSKESPELEEGGRMAEVGQWEEAIEIWKKGIPNAIEPKDAGRMAYNIAVAYEVLGDLEEAKRWAQDAYSRYGNKTARTYASQLQRRMHDERAVQNQLQE</sequence>
<dbReference type="SUPFAM" id="SSF48452">
    <property type="entry name" value="TPR-like"/>
    <property type="match status" value="1"/>
</dbReference>